<evidence type="ECO:0000313" key="3">
    <source>
        <dbReference type="Proteomes" id="UP001227126"/>
    </source>
</evidence>
<dbReference type="EMBL" id="JASNJE010000068">
    <property type="protein sequence ID" value="MDK3075932.1"/>
    <property type="molecule type" value="Genomic_DNA"/>
</dbReference>
<reference evidence="2 3" key="1">
    <citation type="submission" date="2023-05" db="EMBL/GenBank/DDBJ databases">
        <title>Sedimentitalea sp. nov. JM2-8.</title>
        <authorList>
            <person name="Huang J."/>
        </authorList>
    </citation>
    <scope>NUCLEOTIDE SEQUENCE [LARGE SCALE GENOMIC DNA]</scope>
    <source>
        <strain evidence="2 3">JM2-8</strain>
    </source>
</reference>
<evidence type="ECO:0000313" key="2">
    <source>
        <dbReference type="EMBL" id="MDK3075932.1"/>
    </source>
</evidence>
<sequence>MTLRADLDLARAKLAESDALLRSAQAVQTQAINALEQAVKRAVKDGLNTLSPESWPINAPAKARRTNGSARTTANSIRDSPWCPRVFRYQNK</sequence>
<comment type="caution">
    <text evidence="2">The sequence shown here is derived from an EMBL/GenBank/DDBJ whole genome shotgun (WGS) entry which is preliminary data.</text>
</comment>
<feature type="region of interest" description="Disordered" evidence="1">
    <location>
        <begin position="54"/>
        <end position="76"/>
    </location>
</feature>
<name>A0ABT7FL94_9RHOB</name>
<keyword evidence="3" id="KW-1185">Reference proteome</keyword>
<gene>
    <name evidence="2" type="ORF">QO034_23050</name>
</gene>
<proteinExistence type="predicted"/>
<dbReference type="RefSeq" id="WP_284487840.1">
    <property type="nucleotide sequence ID" value="NZ_JASNJE010000068.1"/>
</dbReference>
<evidence type="ECO:0000256" key="1">
    <source>
        <dbReference type="SAM" id="MobiDB-lite"/>
    </source>
</evidence>
<accession>A0ABT7FL94</accession>
<protein>
    <submittedName>
        <fullName evidence="2">Uncharacterized protein</fullName>
    </submittedName>
</protein>
<organism evidence="2 3">
    <name type="scientific">Sedimentitalea xiamensis</name>
    <dbReference type="NCBI Taxonomy" id="3050037"/>
    <lineage>
        <taxon>Bacteria</taxon>
        <taxon>Pseudomonadati</taxon>
        <taxon>Pseudomonadota</taxon>
        <taxon>Alphaproteobacteria</taxon>
        <taxon>Rhodobacterales</taxon>
        <taxon>Paracoccaceae</taxon>
        <taxon>Sedimentitalea</taxon>
    </lineage>
</organism>
<dbReference type="Proteomes" id="UP001227126">
    <property type="component" value="Unassembled WGS sequence"/>
</dbReference>
<feature type="compositionally biased region" description="Polar residues" evidence="1">
    <location>
        <begin position="66"/>
        <end position="76"/>
    </location>
</feature>